<evidence type="ECO:0008006" key="4">
    <source>
        <dbReference type="Google" id="ProtNLM"/>
    </source>
</evidence>
<feature type="chain" id="PRO_5045915790" description="Secreted protein" evidence="1">
    <location>
        <begin position="20"/>
        <end position="125"/>
    </location>
</feature>
<dbReference type="EMBL" id="JBBPBM010000021">
    <property type="protein sequence ID" value="KAK8548348.1"/>
    <property type="molecule type" value="Genomic_DNA"/>
</dbReference>
<dbReference type="Proteomes" id="UP001472677">
    <property type="component" value="Unassembled WGS sequence"/>
</dbReference>
<name>A0ABR2DWW8_9ROSI</name>
<accession>A0ABR2DWW8</accession>
<keyword evidence="1" id="KW-0732">Signal</keyword>
<comment type="caution">
    <text evidence="2">The sequence shown here is derived from an EMBL/GenBank/DDBJ whole genome shotgun (WGS) entry which is preliminary data.</text>
</comment>
<organism evidence="2 3">
    <name type="scientific">Hibiscus sabdariffa</name>
    <name type="common">roselle</name>
    <dbReference type="NCBI Taxonomy" id="183260"/>
    <lineage>
        <taxon>Eukaryota</taxon>
        <taxon>Viridiplantae</taxon>
        <taxon>Streptophyta</taxon>
        <taxon>Embryophyta</taxon>
        <taxon>Tracheophyta</taxon>
        <taxon>Spermatophyta</taxon>
        <taxon>Magnoliopsida</taxon>
        <taxon>eudicotyledons</taxon>
        <taxon>Gunneridae</taxon>
        <taxon>Pentapetalae</taxon>
        <taxon>rosids</taxon>
        <taxon>malvids</taxon>
        <taxon>Malvales</taxon>
        <taxon>Malvaceae</taxon>
        <taxon>Malvoideae</taxon>
        <taxon>Hibiscus</taxon>
    </lineage>
</organism>
<evidence type="ECO:0000256" key="1">
    <source>
        <dbReference type="SAM" id="SignalP"/>
    </source>
</evidence>
<evidence type="ECO:0000313" key="2">
    <source>
        <dbReference type="EMBL" id="KAK8548348.1"/>
    </source>
</evidence>
<protein>
    <recommendedName>
        <fullName evidence="4">Secreted protein</fullName>
    </recommendedName>
</protein>
<reference evidence="2 3" key="1">
    <citation type="journal article" date="2024" name="G3 (Bethesda)">
        <title>Genome assembly of Hibiscus sabdariffa L. provides insights into metabolisms of medicinal natural products.</title>
        <authorList>
            <person name="Kim T."/>
        </authorList>
    </citation>
    <scope>NUCLEOTIDE SEQUENCE [LARGE SCALE GENOMIC DNA]</scope>
    <source>
        <strain evidence="2">TK-2024</strain>
        <tissue evidence="2">Old leaves</tissue>
    </source>
</reference>
<gene>
    <name evidence="2" type="ORF">V6N12_061262</name>
</gene>
<keyword evidence="3" id="KW-1185">Reference proteome</keyword>
<sequence length="125" mass="13543">MRHVGLLLVRSLLEYKLVATTIHGSDRQRRLSQQSGDLSNQSDPIAICLQQRCADQNSKLGGCYAIVTENLASYTSSITVAVNPGSKRCTSASRWTQTVMAQVIGTGRTLPQHCNGAHLKMSSVV</sequence>
<proteinExistence type="predicted"/>
<feature type="signal peptide" evidence="1">
    <location>
        <begin position="1"/>
        <end position="19"/>
    </location>
</feature>
<evidence type="ECO:0000313" key="3">
    <source>
        <dbReference type="Proteomes" id="UP001472677"/>
    </source>
</evidence>